<dbReference type="InterPro" id="IPR035437">
    <property type="entry name" value="SNase_OB-fold_sf"/>
</dbReference>
<dbReference type="AlphaFoldDB" id="A0A7K4AGN9"/>
<dbReference type="Gene3D" id="2.40.50.90">
    <property type="match status" value="1"/>
</dbReference>
<comment type="caution">
    <text evidence="1">The sequence shown here is derived from an EMBL/GenBank/DDBJ whole genome shotgun (WGS) entry which is preliminary data.</text>
</comment>
<name>A0A7K4AGN9_METSH</name>
<accession>A0A7K4AGN9</accession>
<dbReference type="RefSeq" id="WP_273271052.1">
    <property type="nucleotide sequence ID" value="NZ_JBCEYP010000068.1"/>
</dbReference>
<evidence type="ECO:0008006" key="3">
    <source>
        <dbReference type="Google" id="ProtNLM"/>
    </source>
</evidence>
<protein>
    <recommendedName>
        <fullName evidence="3">Nuclease</fullName>
    </recommendedName>
</protein>
<sequence length="285" mass="32115">MAFFLIKGTFHVKGYSPDGDSIRFRARNPDNWKKLSGPAAELNARGHAQLRVEGVDALETHYQGYHQPMKLARAACRYLLSYLGIDEVVWDESQSRVIKAQDETEGYILARSTEANRRPVAFVFAGGIEHRDGSEVILDESILKRSLNYGLIARGLAYPTYYNGLFSDLRLPLTRAMAHARSEGRGIWPFDLTTKGFSVPGLEPLTENVVILPKLFRRLVDYMGDGGMMDGFRAHLQARCEPLVRVSQVHFTRLDAVVDVKGDRVRLTESPENLIFLDKVLCKKS</sequence>
<dbReference type="SUPFAM" id="SSF50199">
    <property type="entry name" value="Staphylococcal nuclease"/>
    <property type="match status" value="1"/>
</dbReference>
<reference evidence="1 2" key="1">
    <citation type="journal article" date="2020" name="Biotechnol. Biofuels">
        <title>New insights from the biogas microbiome by comprehensive genome-resolved metagenomics of nearly 1600 species originating from multiple anaerobic digesters.</title>
        <authorList>
            <person name="Campanaro S."/>
            <person name="Treu L."/>
            <person name="Rodriguez-R L.M."/>
            <person name="Kovalovszki A."/>
            <person name="Ziels R.M."/>
            <person name="Maus I."/>
            <person name="Zhu X."/>
            <person name="Kougias P.G."/>
            <person name="Basile A."/>
            <person name="Luo G."/>
            <person name="Schluter A."/>
            <person name="Konstantinidis K.T."/>
            <person name="Angelidaki I."/>
        </authorList>
    </citation>
    <scope>NUCLEOTIDE SEQUENCE [LARGE SCALE GENOMIC DNA]</scope>
    <source>
        <strain evidence="1">AS27yjCOA_157</strain>
    </source>
</reference>
<evidence type="ECO:0000313" key="1">
    <source>
        <dbReference type="EMBL" id="NLJ22156.1"/>
    </source>
</evidence>
<organism evidence="1 2">
    <name type="scientific">Methanothrix soehngenii</name>
    <name type="common">Methanosaeta concilii</name>
    <dbReference type="NCBI Taxonomy" id="2223"/>
    <lineage>
        <taxon>Archaea</taxon>
        <taxon>Methanobacteriati</taxon>
        <taxon>Methanobacteriota</taxon>
        <taxon>Stenosarchaea group</taxon>
        <taxon>Methanomicrobia</taxon>
        <taxon>Methanotrichales</taxon>
        <taxon>Methanotrichaceae</taxon>
        <taxon>Methanothrix</taxon>
    </lineage>
</organism>
<proteinExistence type="predicted"/>
<gene>
    <name evidence="1" type="ORF">GX426_03490</name>
</gene>
<dbReference type="EMBL" id="JAAYUN010000059">
    <property type="protein sequence ID" value="NLJ22156.1"/>
    <property type="molecule type" value="Genomic_DNA"/>
</dbReference>
<evidence type="ECO:0000313" key="2">
    <source>
        <dbReference type="Proteomes" id="UP000544742"/>
    </source>
</evidence>
<dbReference type="Proteomes" id="UP000544742">
    <property type="component" value="Unassembled WGS sequence"/>
</dbReference>